<dbReference type="InterPro" id="IPR050766">
    <property type="entry name" value="Bact_Lucif_Oxidored"/>
</dbReference>
<evidence type="ECO:0000313" key="5">
    <source>
        <dbReference type="Proteomes" id="UP001238496"/>
    </source>
</evidence>
<dbReference type="PANTHER" id="PTHR30137:SF8">
    <property type="entry name" value="BLR5498 PROTEIN"/>
    <property type="match status" value="1"/>
</dbReference>
<dbReference type="Gene3D" id="3.20.20.30">
    <property type="entry name" value="Luciferase-like domain"/>
    <property type="match status" value="1"/>
</dbReference>
<name>A0ABU0G401_9HYPH</name>
<gene>
    <name evidence="4" type="ORF">J2045_000506</name>
</gene>
<sequence>MKFGLSFLPDAAPDNKSASDYYRDALDMSVLADAAGLSTIKITEHYGMAYGGYCPDPLMFLVAVAQKTRQVRLMTGCLLPTFHHPVQLASRIAMADVLTNGRLDVGFARAFLPAEFDMLGIDLDESHTRFDATVAAIADLLTHGVASAETPFFSYQDVHLLPPPVQRPHPPLWAAAARSRSSFARAGERGLNLLTAFTIQSDQHLTEQIAIYQEARQDAGHAGRGRVTMLIPLFVHTDDRVARERGMAHLRRYHATWADASTSWRNRSSRAYPGYTDLHRQLEALSAQDVFENGSLVFGDPERVRDHIARLTETFDIDQILWNVDFGAMGREDAISSLSLFLERCLDHNDKTDQAAIRSEVERCEAQNVRLPRPARHMT</sequence>
<protein>
    <submittedName>
        <fullName evidence="4">Alkanesulfonate monooxygenase SsuD/methylene tetrahydromethanopterin reductase-like flavin-dependent oxidoreductase (Luciferase family)</fullName>
    </submittedName>
</protein>
<evidence type="ECO:0000259" key="3">
    <source>
        <dbReference type="Pfam" id="PF00296"/>
    </source>
</evidence>
<accession>A0ABU0G401</accession>
<comment type="caution">
    <text evidence="4">The sequence shown here is derived from an EMBL/GenBank/DDBJ whole genome shotgun (WGS) entry which is preliminary data.</text>
</comment>
<dbReference type="Proteomes" id="UP001238496">
    <property type="component" value="Unassembled WGS sequence"/>
</dbReference>
<feature type="domain" description="Luciferase-like" evidence="3">
    <location>
        <begin position="1"/>
        <end position="314"/>
    </location>
</feature>
<keyword evidence="5" id="KW-1185">Reference proteome</keyword>
<dbReference type="PANTHER" id="PTHR30137">
    <property type="entry name" value="LUCIFERASE-LIKE MONOOXYGENASE"/>
    <property type="match status" value="1"/>
</dbReference>
<dbReference type="InterPro" id="IPR011251">
    <property type="entry name" value="Luciferase-like_dom"/>
</dbReference>
<dbReference type="InterPro" id="IPR036661">
    <property type="entry name" value="Luciferase-like_sf"/>
</dbReference>
<dbReference type="Pfam" id="PF00296">
    <property type="entry name" value="Bac_luciferase"/>
    <property type="match status" value="1"/>
</dbReference>
<dbReference type="SUPFAM" id="SSF51679">
    <property type="entry name" value="Bacterial luciferase-like"/>
    <property type="match status" value="1"/>
</dbReference>
<dbReference type="RefSeq" id="WP_307369026.1">
    <property type="nucleotide sequence ID" value="NZ_JAUSUW010000001.1"/>
</dbReference>
<evidence type="ECO:0000256" key="2">
    <source>
        <dbReference type="ARBA" id="ARBA00023033"/>
    </source>
</evidence>
<evidence type="ECO:0000256" key="1">
    <source>
        <dbReference type="ARBA" id="ARBA00023002"/>
    </source>
</evidence>
<keyword evidence="2" id="KW-0503">Monooxygenase</keyword>
<keyword evidence="1" id="KW-0560">Oxidoreductase</keyword>
<reference evidence="4 5" key="1">
    <citation type="submission" date="2023-07" db="EMBL/GenBank/DDBJ databases">
        <title>Genomic Encyclopedia of Type Strains, Phase IV (KMG-IV): sequencing the most valuable type-strain genomes for metagenomic binning, comparative biology and taxonomic classification.</title>
        <authorList>
            <person name="Goeker M."/>
        </authorList>
    </citation>
    <scope>NUCLEOTIDE SEQUENCE [LARGE SCALE GENOMIC DNA]</scope>
    <source>
        <strain evidence="4 5">DSM 1111</strain>
    </source>
</reference>
<dbReference type="EMBL" id="JAUSUW010000001">
    <property type="protein sequence ID" value="MDQ0419496.1"/>
    <property type="molecule type" value="Genomic_DNA"/>
</dbReference>
<organism evidence="4 5">
    <name type="scientific">Peteryoungia aggregata LMG 23059</name>
    <dbReference type="NCBI Taxonomy" id="1368425"/>
    <lineage>
        <taxon>Bacteria</taxon>
        <taxon>Pseudomonadati</taxon>
        <taxon>Pseudomonadota</taxon>
        <taxon>Alphaproteobacteria</taxon>
        <taxon>Hyphomicrobiales</taxon>
        <taxon>Rhizobiaceae</taxon>
        <taxon>Peteryoungia</taxon>
    </lineage>
</organism>
<proteinExistence type="predicted"/>
<evidence type="ECO:0000313" key="4">
    <source>
        <dbReference type="EMBL" id="MDQ0419496.1"/>
    </source>
</evidence>